<proteinExistence type="predicted"/>
<dbReference type="PANTHER" id="PTHR34988:SF1">
    <property type="entry name" value="DNA-BINDING PROTEIN"/>
    <property type="match status" value="1"/>
</dbReference>
<dbReference type="Gene3D" id="3.30.1330.80">
    <property type="entry name" value="Hypothetical protein, similar to alpha- acetolactate decarboxylase, domain 2"/>
    <property type="match status" value="1"/>
</dbReference>
<name>A0AAF0FU61_9EURY</name>
<organism evidence="2 3">
    <name type="scientific">Methanomicrobium antiquum</name>
    <dbReference type="NCBI Taxonomy" id="487686"/>
    <lineage>
        <taxon>Archaea</taxon>
        <taxon>Methanobacteriati</taxon>
        <taxon>Methanobacteriota</taxon>
        <taxon>Stenosarchaea group</taxon>
        <taxon>Methanomicrobia</taxon>
        <taxon>Methanomicrobiales</taxon>
        <taxon>Methanomicrobiaceae</taxon>
        <taxon>Methanomicrobium</taxon>
    </lineage>
</organism>
<gene>
    <name evidence="2" type="ORF">L1994_10620</name>
</gene>
<evidence type="ECO:0000313" key="3">
    <source>
        <dbReference type="Proteomes" id="UP001218895"/>
    </source>
</evidence>
<dbReference type="CDD" id="cd11378">
    <property type="entry name" value="DUF296"/>
    <property type="match status" value="1"/>
</dbReference>
<dbReference type="AlphaFoldDB" id="A0AAF0FU61"/>
<dbReference type="InterPro" id="IPR005175">
    <property type="entry name" value="PPC_dom"/>
</dbReference>
<evidence type="ECO:0000259" key="1">
    <source>
        <dbReference type="PROSITE" id="PS51742"/>
    </source>
</evidence>
<dbReference type="Proteomes" id="UP001218895">
    <property type="component" value="Chromosome"/>
</dbReference>
<dbReference type="PANTHER" id="PTHR34988">
    <property type="entry name" value="PROTEIN, PUTATIVE-RELATED"/>
    <property type="match status" value="1"/>
</dbReference>
<protein>
    <submittedName>
        <fullName evidence="2">DUF296 domain-containing protein</fullName>
    </submittedName>
</protein>
<dbReference type="EMBL" id="CP091092">
    <property type="protein sequence ID" value="WFN36578.1"/>
    <property type="molecule type" value="Genomic_DNA"/>
</dbReference>
<dbReference type="GeneID" id="79950856"/>
<reference evidence="2" key="1">
    <citation type="submission" date="2022-01" db="EMBL/GenBank/DDBJ databases">
        <title>Complete genome of Methanomicrobium antiquum DSM 21220.</title>
        <authorList>
            <person name="Chen S.-C."/>
            <person name="You Y.-T."/>
            <person name="Zhou Y.-Z."/>
            <person name="Lai M.-C."/>
        </authorList>
    </citation>
    <scope>NUCLEOTIDE SEQUENCE</scope>
    <source>
        <strain evidence="2">DSM 21220</strain>
    </source>
</reference>
<accession>A0AAF0FU61</accession>
<dbReference type="PROSITE" id="PS51742">
    <property type="entry name" value="PPC"/>
    <property type="match status" value="1"/>
</dbReference>
<feature type="domain" description="PPC" evidence="1">
    <location>
        <begin position="6"/>
        <end position="145"/>
    </location>
</feature>
<evidence type="ECO:0000313" key="2">
    <source>
        <dbReference type="EMBL" id="WFN36578.1"/>
    </source>
</evidence>
<dbReference type="Pfam" id="PF03479">
    <property type="entry name" value="PCC"/>
    <property type="match status" value="1"/>
</dbReference>
<dbReference type="SUPFAM" id="SSF117856">
    <property type="entry name" value="AF0104/ALDC/Ptd012-like"/>
    <property type="match status" value="1"/>
</dbReference>
<keyword evidence="3" id="KW-1185">Reference proteome</keyword>
<dbReference type="RefSeq" id="WP_278099413.1">
    <property type="nucleotide sequence ID" value="NZ_CP091092.1"/>
</dbReference>
<dbReference type="KEGG" id="manq:L1994_10620"/>
<sequence>MEYAEGTPGRIFTLRIDNGEDILETLGIFLKEKDVNTGVLFFLGALKRAKLITGPKEAVFPPVPNEIIISGGHEIIGIGTVYKSENGPSLHIHTSAGRKEETLTGCLREFAEVYLVAEVVILEFMGISAIRAFDPKPGASIPRFDV</sequence>